<sequence length="227" mass="25549">MIQGSTDNSLIPIVYGGHLYWSSFMRTLYLLHHVPKLNGLVDPPSHQFTCLTIFREPLSRIQSCWNFRMVQTKGTRKKAVPNFANLTISDMARNLVTARSSEGEGCLNEPMRIFSDFGPNEDIVNDLVGAGEDIANIALNQTIERAGKCVVGILERCDDTKEVIASYLPFLAPYFKCSNHHQKGKVPKGDLDDDQVDAVLKLAKYEQRVYKQANIMLDTQLRLSRTS</sequence>
<organism evidence="1">
    <name type="scientific">Proboscia inermis</name>
    <dbReference type="NCBI Taxonomy" id="420281"/>
    <lineage>
        <taxon>Eukaryota</taxon>
        <taxon>Sar</taxon>
        <taxon>Stramenopiles</taxon>
        <taxon>Ochrophyta</taxon>
        <taxon>Bacillariophyta</taxon>
        <taxon>Coscinodiscophyceae</taxon>
        <taxon>Rhizosoleniophycidae</taxon>
        <taxon>Rhizosoleniales</taxon>
        <taxon>Rhizosoleniaceae</taxon>
        <taxon>Proboscia</taxon>
    </lineage>
</organism>
<dbReference type="Gene3D" id="3.40.50.300">
    <property type="entry name" value="P-loop containing nucleotide triphosphate hydrolases"/>
    <property type="match status" value="1"/>
</dbReference>
<name>A0A7S0GAX8_9STRA</name>
<dbReference type="EMBL" id="HBEL01011366">
    <property type="protein sequence ID" value="CAD8409263.1"/>
    <property type="molecule type" value="Transcribed_RNA"/>
</dbReference>
<protein>
    <recommendedName>
        <fullName evidence="2">Sulfotransferase domain-containing protein</fullName>
    </recommendedName>
</protein>
<reference evidence="1" key="1">
    <citation type="submission" date="2021-01" db="EMBL/GenBank/DDBJ databases">
        <authorList>
            <person name="Corre E."/>
            <person name="Pelletier E."/>
            <person name="Niang G."/>
            <person name="Scheremetjew M."/>
            <person name="Finn R."/>
            <person name="Kale V."/>
            <person name="Holt S."/>
            <person name="Cochrane G."/>
            <person name="Meng A."/>
            <person name="Brown T."/>
            <person name="Cohen L."/>
        </authorList>
    </citation>
    <scope>NUCLEOTIDE SEQUENCE</scope>
    <source>
        <strain evidence="1">CCAP1064/1</strain>
    </source>
</reference>
<proteinExistence type="predicted"/>
<evidence type="ECO:0000313" key="1">
    <source>
        <dbReference type="EMBL" id="CAD8409263.1"/>
    </source>
</evidence>
<dbReference type="InterPro" id="IPR027417">
    <property type="entry name" value="P-loop_NTPase"/>
</dbReference>
<dbReference type="AlphaFoldDB" id="A0A7S0GAX8"/>
<gene>
    <name evidence="1" type="ORF">PINE0816_LOCUS5386</name>
</gene>
<evidence type="ECO:0008006" key="2">
    <source>
        <dbReference type="Google" id="ProtNLM"/>
    </source>
</evidence>
<accession>A0A7S0GAX8</accession>